<reference evidence="3" key="3">
    <citation type="submission" date="2015-04" db="UniProtKB">
        <authorList>
            <consortium name="EnsemblPlants"/>
        </authorList>
    </citation>
    <scope>IDENTIFICATION</scope>
    <source>
        <strain evidence="3">cv. Jemalong A17</strain>
    </source>
</reference>
<keyword evidence="1 2" id="KW-0812">Transmembrane</keyword>
<feature type="transmembrane region" description="Helical" evidence="1">
    <location>
        <begin position="90"/>
        <end position="108"/>
    </location>
</feature>
<sequence>MHIGKAIHLKICEVHGKMKNEDSRGFRRRYIWRNYVPKFEHILHISKHLKRRRNIHFQHQRHSHAPKHSKWSDSKMNLYFLQEFLKKHDAAWLVLTSTTLVAAVLPLAEIQGIPALFPTSSQKN</sequence>
<gene>
    <name evidence="2" type="ordered locus">MTR_5g058500</name>
</gene>
<evidence type="ECO:0000313" key="2">
    <source>
        <dbReference type="EMBL" id="AES97699.1"/>
    </source>
</evidence>
<name>G7K8T0_MEDTR</name>
<evidence type="ECO:0000313" key="4">
    <source>
        <dbReference type="Proteomes" id="UP000002051"/>
    </source>
</evidence>
<proteinExistence type="predicted"/>
<evidence type="ECO:0000313" key="3">
    <source>
        <dbReference type="EnsemblPlants" id="AES97699"/>
    </source>
</evidence>
<keyword evidence="4" id="KW-1185">Reference proteome</keyword>
<dbReference type="HOGENOM" id="CLU_2007313_0_0_1"/>
<dbReference type="EMBL" id="CM001221">
    <property type="protein sequence ID" value="AES97699.1"/>
    <property type="molecule type" value="Genomic_DNA"/>
</dbReference>
<dbReference type="AlphaFoldDB" id="G7K8T0"/>
<keyword evidence="1" id="KW-1133">Transmembrane helix</keyword>
<evidence type="ECO:0000256" key="1">
    <source>
        <dbReference type="SAM" id="Phobius"/>
    </source>
</evidence>
<dbReference type="Proteomes" id="UP000002051">
    <property type="component" value="Chromosome 5"/>
</dbReference>
<reference evidence="2 4" key="1">
    <citation type="journal article" date="2011" name="Nature">
        <title>The Medicago genome provides insight into the evolution of rhizobial symbioses.</title>
        <authorList>
            <person name="Young N.D."/>
            <person name="Debelle F."/>
            <person name="Oldroyd G.E."/>
            <person name="Geurts R."/>
            <person name="Cannon S.B."/>
            <person name="Udvardi M.K."/>
            <person name="Benedito V.A."/>
            <person name="Mayer K.F."/>
            <person name="Gouzy J."/>
            <person name="Schoof H."/>
            <person name="Van de Peer Y."/>
            <person name="Proost S."/>
            <person name="Cook D.R."/>
            <person name="Meyers B.C."/>
            <person name="Spannagl M."/>
            <person name="Cheung F."/>
            <person name="De Mita S."/>
            <person name="Krishnakumar V."/>
            <person name="Gundlach H."/>
            <person name="Zhou S."/>
            <person name="Mudge J."/>
            <person name="Bharti A.K."/>
            <person name="Murray J.D."/>
            <person name="Naoumkina M.A."/>
            <person name="Rosen B."/>
            <person name="Silverstein K.A."/>
            <person name="Tang H."/>
            <person name="Rombauts S."/>
            <person name="Zhao P.X."/>
            <person name="Zhou P."/>
            <person name="Barbe V."/>
            <person name="Bardou P."/>
            <person name="Bechner M."/>
            <person name="Bellec A."/>
            <person name="Berger A."/>
            <person name="Berges H."/>
            <person name="Bidwell S."/>
            <person name="Bisseling T."/>
            <person name="Choisne N."/>
            <person name="Couloux A."/>
            <person name="Denny R."/>
            <person name="Deshpande S."/>
            <person name="Dai X."/>
            <person name="Doyle J.J."/>
            <person name="Dudez A.M."/>
            <person name="Farmer A.D."/>
            <person name="Fouteau S."/>
            <person name="Franken C."/>
            <person name="Gibelin C."/>
            <person name="Gish J."/>
            <person name="Goldstein S."/>
            <person name="Gonzalez A.J."/>
            <person name="Green P.J."/>
            <person name="Hallab A."/>
            <person name="Hartog M."/>
            <person name="Hua A."/>
            <person name="Humphray S.J."/>
            <person name="Jeong D.H."/>
            <person name="Jing Y."/>
            <person name="Jocker A."/>
            <person name="Kenton S.M."/>
            <person name="Kim D.J."/>
            <person name="Klee K."/>
            <person name="Lai H."/>
            <person name="Lang C."/>
            <person name="Lin S."/>
            <person name="Macmil S.L."/>
            <person name="Magdelenat G."/>
            <person name="Matthews L."/>
            <person name="McCorrison J."/>
            <person name="Monaghan E.L."/>
            <person name="Mun J.H."/>
            <person name="Najar F.Z."/>
            <person name="Nicholson C."/>
            <person name="Noirot C."/>
            <person name="O'Bleness M."/>
            <person name="Paule C.R."/>
            <person name="Poulain J."/>
            <person name="Prion F."/>
            <person name="Qin B."/>
            <person name="Qu C."/>
            <person name="Retzel E.F."/>
            <person name="Riddle C."/>
            <person name="Sallet E."/>
            <person name="Samain S."/>
            <person name="Samson N."/>
            <person name="Sanders I."/>
            <person name="Saurat O."/>
            <person name="Scarpelli C."/>
            <person name="Schiex T."/>
            <person name="Segurens B."/>
            <person name="Severin A.J."/>
            <person name="Sherrier D.J."/>
            <person name="Shi R."/>
            <person name="Sims S."/>
            <person name="Singer S.R."/>
            <person name="Sinharoy S."/>
            <person name="Sterck L."/>
            <person name="Viollet A."/>
            <person name="Wang B.B."/>
            <person name="Wang K."/>
            <person name="Wang M."/>
            <person name="Wang X."/>
            <person name="Warfsmann J."/>
            <person name="Weissenbach J."/>
            <person name="White D.D."/>
            <person name="White J.D."/>
            <person name="Wiley G.B."/>
            <person name="Wincker P."/>
            <person name="Xing Y."/>
            <person name="Yang L."/>
            <person name="Yao Z."/>
            <person name="Ying F."/>
            <person name="Zhai J."/>
            <person name="Zhou L."/>
            <person name="Zuber A."/>
            <person name="Denarie J."/>
            <person name="Dixon R.A."/>
            <person name="May G.D."/>
            <person name="Schwartz D.C."/>
            <person name="Rogers J."/>
            <person name="Quetier F."/>
            <person name="Town C.D."/>
            <person name="Roe B.A."/>
        </authorList>
    </citation>
    <scope>NUCLEOTIDE SEQUENCE [LARGE SCALE GENOMIC DNA]</scope>
    <source>
        <strain evidence="2">A17</strain>
        <strain evidence="3 4">cv. Jemalong A17</strain>
    </source>
</reference>
<reference evidence="2 4" key="2">
    <citation type="journal article" date="2014" name="BMC Genomics">
        <title>An improved genome release (version Mt4.0) for the model legume Medicago truncatula.</title>
        <authorList>
            <person name="Tang H."/>
            <person name="Krishnakumar V."/>
            <person name="Bidwell S."/>
            <person name="Rosen B."/>
            <person name="Chan A."/>
            <person name="Zhou S."/>
            <person name="Gentzbittel L."/>
            <person name="Childs K.L."/>
            <person name="Yandell M."/>
            <person name="Gundlach H."/>
            <person name="Mayer K.F."/>
            <person name="Schwartz D.C."/>
            <person name="Town C.D."/>
        </authorList>
    </citation>
    <scope>GENOME REANNOTATION</scope>
    <source>
        <strain evidence="3 4">cv. Jemalong A17</strain>
    </source>
</reference>
<keyword evidence="1" id="KW-0472">Membrane</keyword>
<organism evidence="2 4">
    <name type="scientific">Medicago truncatula</name>
    <name type="common">Barrel medic</name>
    <name type="synonym">Medicago tribuloides</name>
    <dbReference type="NCBI Taxonomy" id="3880"/>
    <lineage>
        <taxon>Eukaryota</taxon>
        <taxon>Viridiplantae</taxon>
        <taxon>Streptophyta</taxon>
        <taxon>Embryophyta</taxon>
        <taxon>Tracheophyta</taxon>
        <taxon>Spermatophyta</taxon>
        <taxon>Magnoliopsida</taxon>
        <taxon>eudicotyledons</taxon>
        <taxon>Gunneridae</taxon>
        <taxon>Pentapetalae</taxon>
        <taxon>rosids</taxon>
        <taxon>fabids</taxon>
        <taxon>Fabales</taxon>
        <taxon>Fabaceae</taxon>
        <taxon>Papilionoideae</taxon>
        <taxon>50 kb inversion clade</taxon>
        <taxon>NPAAA clade</taxon>
        <taxon>Hologalegina</taxon>
        <taxon>IRL clade</taxon>
        <taxon>Trifolieae</taxon>
        <taxon>Medicago</taxon>
    </lineage>
</organism>
<accession>G7K8T0</accession>
<protein>
    <submittedName>
        <fullName evidence="2">Transmembrane protein, putative</fullName>
    </submittedName>
</protein>
<dbReference type="EnsemblPlants" id="AES97699">
    <property type="protein sequence ID" value="AES97699"/>
    <property type="gene ID" value="MTR_5g058500"/>
</dbReference>
<dbReference type="PaxDb" id="3880-AES97699"/>